<proteinExistence type="predicted"/>
<dbReference type="Proteomes" id="UP000285908">
    <property type="component" value="Unassembled WGS sequence"/>
</dbReference>
<feature type="transmembrane region" description="Helical" evidence="1">
    <location>
        <begin position="67"/>
        <end position="88"/>
    </location>
</feature>
<keyword evidence="1" id="KW-0812">Transmembrane</keyword>
<accession>A0A438AGK8</accession>
<reference evidence="2 3" key="1">
    <citation type="submission" date="2018-11" db="EMBL/GenBank/DDBJ databases">
        <title>Mesobaculum littorinae gen. nov., sp. nov., isolated from Littorina scabra that represents a novel genus of the order Rhodobacteraceae.</title>
        <authorList>
            <person name="Li F."/>
        </authorList>
    </citation>
    <scope>NUCLEOTIDE SEQUENCE [LARGE SCALE GENOMIC DNA]</scope>
    <source>
        <strain evidence="2 3">M0103</strain>
    </source>
</reference>
<sequence>MEDVLGALGIFALVVMALVGAVVGWIASVVAGGHRARLVALGVLGAVALPFVAAALGLGVIVGGGLLVLLLAAFLGAVALLILVRLIFR</sequence>
<dbReference type="RefSeq" id="WP_127906420.1">
    <property type="nucleotide sequence ID" value="NZ_RQXX01000003.1"/>
</dbReference>
<feature type="transmembrane region" description="Helical" evidence="1">
    <location>
        <begin position="38"/>
        <end position="61"/>
    </location>
</feature>
<evidence type="ECO:0000256" key="1">
    <source>
        <dbReference type="SAM" id="Phobius"/>
    </source>
</evidence>
<dbReference type="AlphaFoldDB" id="A0A438AGK8"/>
<keyword evidence="3" id="KW-1185">Reference proteome</keyword>
<evidence type="ECO:0000313" key="2">
    <source>
        <dbReference type="EMBL" id="RVV97755.1"/>
    </source>
</evidence>
<keyword evidence="1" id="KW-0472">Membrane</keyword>
<evidence type="ECO:0000313" key="3">
    <source>
        <dbReference type="Proteomes" id="UP000285908"/>
    </source>
</evidence>
<feature type="transmembrane region" description="Helical" evidence="1">
    <location>
        <begin position="6"/>
        <end position="31"/>
    </location>
</feature>
<name>A0A438AGK8_9RHOB</name>
<protein>
    <submittedName>
        <fullName evidence="2">GlsB/YeaQ/YmgE family stress response membrane protein</fullName>
    </submittedName>
</protein>
<organism evidence="2 3">
    <name type="scientific">Mesobaculum littorinae</name>
    <dbReference type="NCBI Taxonomy" id="2486419"/>
    <lineage>
        <taxon>Bacteria</taxon>
        <taxon>Pseudomonadati</taxon>
        <taxon>Pseudomonadota</taxon>
        <taxon>Alphaproteobacteria</taxon>
        <taxon>Rhodobacterales</taxon>
        <taxon>Roseobacteraceae</taxon>
        <taxon>Mesobaculum</taxon>
    </lineage>
</organism>
<keyword evidence="1" id="KW-1133">Transmembrane helix</keyword>
<gene>
    <name evidence="2" type="ORF">EKE94_09705</name>
</gene>
<comment type="caution">
    <text evidence="2">The sequence shown here is derived from an EMBL/GenBank/DDBJ whole genome shotgun (WGS) entry which is preliminary data.</text>
</comment>
<dbReference type="EMBL" id="RQXX01000003">
    <property type="protein sequence ID" value="RVV97755.1"/>
    <property type="molecule type" value="Genomic_DNA"/>
</dbReference>